<dbReference type="GO" id="GO:0003677">
    <property type="term" value="F:DNA binding"/>
    <property type="evidence" value="ECO:0007669"/>
    <property type="project" value="InterPro"/>
</dbReference>
<dbReference type="AlphaFoldDB" id="C7RIP5"/>
<sequence>MTDPSSPPPKRKPPAARRVAGKSAAAAGEKASAPAAEPGLVDQVRAMAGRLLDISSAAGVAGRALQTAGKVSRALREGQALEAASEVVRAVLPSVGEPAAWARTGASIRGMREAAGLTIAEVGAAIDLKDPSLIEALENGRMALSFELILRLAAVFGRSDPIGFVMGLTRSSNPDLWKTLEGLGVGKLVLQTVREHQFVNVYRSNDEARGLTDEEFAEILSFTQAAFEMAMALRSRHASGSARPVGETGG</sequence>
<reference evidence="3" key="2">
    <citation type="submission" date="2009-09" db="EMBL/GenBank/DDBJ databases">
        <title>Complete sequence of chromosome of Candidatus Accumulibacter phosphatis clade IIA str. UW-1.</title>
        <authorList>
            <consortium name="US DOE Joint Genome Institute"/>
            <person name="Martin H.G."/>
            <person name="Ivanova N."/>
            <person name="Kunin V."/>
            <person name="Warnecke F."/>
            <person name="Barry K."/>
            <person name="He S."/>
            <person name="Salamov A."/>
            <person name="Szeto E."/>
            <person name="Dalin E."/>
            <person name="Pangilinan J.L."/>
            <person name="Lapidus A."/>
            <person name="Lowry S."/>
            <person name="Kyrpides N.C."/>
            <person name="McMahon K.D."/>
            <person name="Hugenholtz P."/>
        </authorList>
    </citation>
    <scope>NUCLEOTIDE SEQUENCE [LARGE SCALE GENOMIC DNA]</scope>
    <source>
        <strain evidence="3">UW-1</strain>
    </source>
</reference>
<proteinExistence type="predicted"/>
<feature type="region of interest" description="Disordered" evidence="1">
    <location>
        <begin position="1"/>
        <end position="35"/>
    </location>
</feature>
<dbReference type="InterPro" id="IPR001387">
    <property type="entry name" value="Cro/C1-type_HTH"/>
</dbReference>
<feature type="compositionally biased region" description="Low complexity" evidence="1">
    <location>
        <begin position="16"/>
        <end position="35"/>
    </location>
</feature>
<evidence type="ECO:0000313" key="3">
    <source>
        <dbReference type="EMBL" id="ACV36619.1"/>
    </source>
</evidence>
<dbReference type="OrthoDB" id="6359369at2"/>
<reference evidence="3" key="1">
    <citation type="submission" date="2009-08" db="EMBL/GenBank/DDBJ databases">
        <authorList>
            <consortium name="US DOE Joint Genome Institute"/>
            <person name="Lucas S."/>
            <person name="Copeland A."/>
            <person name="Lapidus A."/>
            <person name="Glavina del Rio T."/>
            <person name="Dalin E."/>
            <person name="Tice H."/>
            <person name="Bruce D."/>
            <person name="Barry K."/>
            <person name="Pitluck S."/>
            <person name="Lowry S."/>
            <person name="Larimer F."/>
            <person name="Land M."/>
            <person name="Hauser L."/>
            <person name="Kyrpides N."/>
            <person name="Ivanova N."/>
            <person name="McMahon K.D."/>
            <person name="Hugenholtz P."/>
        </authorList>
    </citation>
    <scope>NUCLEOTIDE SEQUENCE</scope>
    <source>
        <strain evidence="3">UW-1</strain>
    </source>
</reference>
<dbReference type="SMART" id="SM00530">
    <property type="entry name" value="HTH_XRE"/>
    <property type="match status" value="1"/>
</dbReference>
<dbReference type="CDD" id="cd00093">
    <property type="entry name" value="HTH_XRE"/>
    <property type="match status" value="1"/>
</dbReference>
<dbReference type="Gene3D" id="1.10.260.40">
    <property type="entry name" value="lambda repressor-like DNA-binding domains"/>
    <property type="match status" value="1"/>
</dbReference>
<name>C7RIP5_ACCRE</name>
<evidence type="ECO:0000256" key="1">
    <source>
        <dbReference type="SAM" id="MobiDB-lite"/>
    </source>
</evidence>
<evidence type="ECO:0000259" key="2">
    <source>
        <dbReference type="PROSITE" id="PS50943"/>
    </source>
</evidence>
<protein>
    <submittedName>
        <fullName evidence="3">Helix-turn-helix domain protein</fullName>
    </submittedName>
</protein>
<gene>
    <name evidence="3" type="ordered locus">CAP2UW1_3355</name>
</gene>
<dbReference type="SUPFAM" id="SSF47413">
    <property type="entry name" value="lambda repressor-like DNA-binding domains"/>
    <property type="match status" value="1"/>
</dbReference>
<feature type="domain" description="HTH cro/C1-type" evidence="2">
    <location>
        <begin position="108"/>
        <end position="164"/>
    </location>
</feature>
<dbReference type="InterPro" id="IPR010982">
    <property type="entry name" value="Lambda_DNA-bd_dom_sf"/>
</dbReference>
<dbReference type="EMBL" id="CP001715">
    <property type="protein sequence ID" value="ACV36619.1"/>
    <property type="molecule type" value="Genomic_DNA"/>
</dbReference>
<dbReference type="KEGG" id="app:CAP2UW1_3355"/>
<dbReference type="eggNOG" id="COG1396">
    <property type="taxonomic scope" value="Bacteria"/>
</dbReference>
<organism evidence="3">
    <name type="scientific">Accumulibacter regalis</name>
    <dbReference type="NCBI Taxonomy" id="522306"/>
    <lineage>
        <taxon>Bacteria</taxon>
        <taxon>Pseudomonadati</taxon>
        <taxon>Pseudomonadota</taxon>
        <taxon>Betaproteobacteria</taxon>
        <taxon>Candidatus Accumulibacter</taxon>
    </lineage>
</organism>
<dbReference type="HOGENOM" id="CLU_091322_0_0_4"/>
<dbReference type="Pfam" id="PF13560">
    <property type="entry name" value="HTH_31"/>
    <property type="match status" value="1"/>
</dbReference>
<dbReference type="STRING" id="522306.CAP2UW1_3355"/>
<accession>C7RIP5</accession>
<dbReference type="PROSITE" id="PS50943">
    <property type="entry name" value="HTH_CROC1"/>
    <property type="match status" value="1"/>
</dbReference>